<evidence type="ECO:0000313" key="2">
    <source>
        <dbReference type="EMBL" id="MBW31975.1"/>
    </source>
</evidence>
<dbReference type="EMBL" id="GGFM01011224">
    <property type="protein sequence ID" value="MBW31975.1"/>
    <property type="molecule type" value="Transcribed_RNA"/>
</dbReference>
<feature type="signal peptide" evidence="1">
    <location>
        <begin position="1"/>
        <end position="37"/>
    </location>
</feature>
<sequence>MIAPSPVPILVTPADSRWAASLPWLMLLFHLLPRTLARPGAPGHSDAGALSLRYWHYYLRHRELPWFVYIIRTAVLPVRAHRCRTSSYSLFLVDQRS</sequence>
<feature type="chain" id="PRO_5014733820" evidence="1">
    <location>
        <begin position="38"/>
        <end position="97"/>
    </location>
</feature>
<proteinExistence type="predicted"/>
<evidence type="ECO:0000256" key="1">
    <source>
        <dbReference type="SAM" id="SignalP"/>
    </source>
</evidence>
<keyword evidence="1" id="KW-0732">Signal</keyword>
<reference evidence="2" key="1">
    <citation type="submission" date="2018-01" db="EMBL/GenBank/DDBJ databases">
        <title>An insight into the sialome of Amazonian anophelines.</title>
        <authorList>
            <person name="Ribeiro J.M."/>
            <person name="Scarpassa V."/>
            <person name="Calvo E."/>
        </authorList>
    </citation>
    <scope>NUCLEOTIDE SEQUENCE</scope>
    <source>
        <tissue evidence="2">Salivary glands</tissue>
    </source>
</reference>
<organism evidence="2">
    <name type="scientific">Anopheles braziliensis</name>
    <dbReference type="NCBI Taxonomy" id="58242"/>
    <lineage>
        <taxon>Eukaryota</taxon>
        <taxon>Metazoa</taxon>
        <taxon>Ecdysozoa</taxon>
        <taxon>Arthropoda</taxon>
        <taxon>Hexapoda</taxon>
        <taxon>Insecta</taxon>
        <taxon>Pterygota</taxon>
        <taxon>Neoptera</taxon>
        <taxon>Endopterygota</taxon>
        <taxon>Diptera</taxon>
        <taxon>Nematocera</taxon>
        <taxon>Culicoidea</taxon>
        <taxon>Culicidae</taxon>
        <taxon>Anophelinae</taxon>
        <taxon>Anopheles</taxon>
    </lineage>
</organism>
<dbReference type="AlphaFoldDB" id="A0A2M3ZTZ9"/>
<protein>
    <submittedName>
        <fullName evidence="2">Putative secreted peptide</fullName>
    </submittedName>
</protein>
<name>A0A2M3ZTZ9_9DIPT</name>
<accession>A0A2M3ZTZ9</accession>